<dbReference type="EMBL" id="CP036259">
    <property type="protein sequence ID" value="QDR79348.1"/>
    <property type="molecule type" value="Genomic_DNA"/>
</dbReference>
<proteinExistence type="predicted"/>
<evidence type="ECO:0000256" key="1">
    <source>
        <dbReference type="ARBA" id="ARBA00023027"/>
    </source>
</evidence>
<dbReference type="SUPFAM" id="SSF55469">
    <property type="entry name" value="FMN-dependent nitroreductase-like"/>
    <property type="match status" value="1"/>
</dbReference>
<evidence type="ECO:0000313" key="3">
    <source>
        <dbReference type="EMBL" id="QDR79348.1"/>
    </source>
</evidence>
<dbReference type="Pfam" id="PF00881">
    <property type="entry name" value="Nitroreductase"/>
    <property type="match status" value="1"/>
</dbReference>
<dbReference type="CDD" id="cd02136">
    <property type="entry name" value="PnbA_NfnB-like"/>
    <property type="match status" value="1"/>
</dbReference>
<reference evidence="3 4" key="1">
    <citation type="submission" date="2019-02" db="EMBL/GenBank/DDBJ databases">
        <title>Closed genome of Sporomusa termitida DSM 4440.</title>
        <authorList>
            <person name="Poehlein A."/>
            <person name="Daniel R."/>
        </authorList>
    </citation>
    <scope>NUCLEOTIDE SEQUENCE [LARGE SCALE GENOMIC DNA]</scope>
    <source>
        <strain evidence="3 4">DSM 4440</strain>
    </source>
</reference>
<evidence type="ECO:0000313" key="4">
    <source>
        <dbReference type="Proteomes" id="UP000320776"/>
    </source>
</evidence>
<dbReference type="PANTHER" id="PTHR23026:SF125">
    <property type="entry name" value="OXYGEN-INSENSITIVE NAD(P)H NITROREDUCTASE"/>
    <property type="match status" value="1"/>
</dbReference>
<dbReference type="GO" id="GO:0046256">
    <property type="term" value="P:2,4,6-trinitrotoluene catabolic process"/>
    <property type="evidence" value="ECO:0007669"/>
    <property type="project" value="TreeGrafter"/>
</dbReference>
<dbReference type="Gene3D" id="3.40.109.10">
    <property type="entry name" value="NADH Oxidase"/>
    <property type="match status" value="1"/>
</dbReference>
<dbReference type="InterPro" id="IPR000415">
    <property type="entry name" value="Nitroreductase-like"/>
</dbReference>
<protein>
    <submittedName>
        <fullName evidence="3">BluB: 5,6-dimethylbenzimidazole synthase</fullName>
    </submittedName>
</protein>
<dbReference type="GO" id="GO:0005829">
    <property type="term" value="C:cytosol"/>
    <property type="evidence" value="ECO:0007669"/>
    <property type="project" value="TreeGrafter"/>
</dbReference>
<dbReference type="Proteomes" id="UP000320776">
    <property type="component" value="Chromosome"/>
</dbReference>
<feature type="domain" description="Nitroreductase" evidence="2">
    <location>
        <begin position="8"/>
        <end position="166"/>
    </location>
</feature>
<organism evidence="3 4">
    <name type="scientific">Sporomusa termitida</name>
    <dbReference type="NCBI Taxonomy" id="2377"/>
    <lineage>
        <taxon>Bacteria</taxon>
        <taxon>Bacillati</taxon>
        <taxon>Bacillota</taxon>
        <taxon>Negativicutes</taxon>
        <taxon>Selenomonadales</taxon>
        <taxon>Sporomusaceae</taxon>
        <taxon>Sporomusa</taxon>
    </lineage>
</organism>
<dbReference type="InterPro" id="IPR029479">
    <property type="entry name" value="Nitroreductase"/>
</dbReference>
<dbReference type="AlphaFoldDB" id="A0A517DPW6"/>
<keyword evidence="4" id="KW-1185">Reference proteome</keyword>
<dbReference type="OrthoDB" id="9812105at2"/>
<sequence length="186" mass="20040">MSETLKAIVQRRSIRTFKPEQITDDELQTILEAGQFAPSARNEQSWHFTVVQKQDLLSKINNALQTVFLNSGNPGLIERAKAENFSPFYHAPTLIIVSGDEKAIAPQADGSLALGNLFLAAHVLGIGSCWIHSLRLLFDTEAGRALNQELGIPAGYTIIGSGAFGYNAGAAPAAPPRREGTVTIIK</sequence>
<dbReference type="KEGG" id="sted:SPTER_06220"/>
<dbReference type="InterPro" id="IPR050627">
    <property type="entry name" value="Nitroreductase/BluB"/>
</dbReference>
<keyword evidence="1" id="KW-0520">NAD</keyword>
<dbReference type="RefSeq" id="WP_144349004.1">
    <property type="nucleotide sequence ID" value="NZ_CP036259.1"/>
</dbReference>
<gene>
    <name evidence="3" type="ORF">SPTER_06220</name>
</gene>
<dbReference type="PANTHER" id="PTHR23026">
    <property type="entry name" value="NADPH NITROREDUCTASE"/>
    <property type="match status" value="1"/>
</dbReference>
<name>A0A517DPW6_9FIRM</name>
<dbReference type="GO" id="GO:0046857">
    <property type="term" value="F:oxidoreductase activity, acting on other nitrogenous compounds as donors, with NAD or NADP as acceptor"/>
    <property type="evidence" value="ECO:0007669"/>
    <property type="project" value="TreeGrafter"/>
</dbReference>
<evidence type="ECO:0000259" key="2">
    <source>
        <dbReference type="Pfam" id="PF00881"/>
    </source>
</evidence>
<accession>A0A517DPW6</accession>